<accession>A0A2V3W823</accession>
<gene>
    <name evidence="1" type="ORF">DFR56_101409</name>
</gene>
<reference evidence="1 2" key="1">
    <citation type="submission" date="2018-05" db="EMBL/GenBank/DDBJ databases">
        <title>Genomic Encyclopedia of Type Strains, Phase IV (KMG-IV): sequencing the most valuable type-strain genomes for metagenomic binning, comparative biology and taxonomic classification.</title>
        <authorList>
            <person name="Goeker M."/>
        </authorList>
    </citation>
    <scope>NUCLEOTIDE SEQUENCE [LARGE SCALE GENOMIC DNA]</scope>
    <source>
        <strain evidence="1 2">DSM 28556</strain>
    </source>
</reference>
<dbReference type="OrthoDB" id="1915051at2"/>
<proteinExistence type="predicted"/>
<sequence>MKELITKDDLIQLGYPKYTSIRIIRQAKQIMVQKGYPFYNNKRLGRVPKMTVESILGCELELEEDSHG</sequence>
<dbReference type="InterPro" id="IPR021512">
    <property type="entry name" value="DUF3173"/>
</dbReference>
<protein>
    <submittedName>
        <fullName evidence="1">Uncharacterized protein DUF3173</fullName>
    </submittedName>
</protein>
<dbReference type="RefSeq" id="WP_077604216.1">
    <property type="nucleotide sequence ID" value="NZ_JADIJL010000033.1"/>
</dbReference>
<dbReference type="EMBL" id="QJJQ01000001">
    <property type="protein sequence ID" value="PXW90497.1"/>
    <property type="molecule type" value="Genomic_DNA"/>
</dbReference>
<evidence type="ECO:0000313" key="1">
    <source>
        <dbReference type="EMBL" id="PXW90497.1"/>
    </source>
</evidence>
<dbReference type="Proteomes" id="UP000247978">
    <property type="component" value="Unassembled WGS sequence"/>
</dbReference>
<evidence type="ECO:0000313" key="2">
    <source>
        <dbReference type="Proteomes" id="UP000247978"/>
    </source>
</evidence>
<dbReference type="AlphaFoldDB" id="A0A2V3W823"/>
<dbReference type="Pfam" id="PF11372">
    <property type="entry name" value="DUF3173"/>
    <property type="match status" value="1"/>
</dbReference>
<keyword evidence="2" id="KW-1185">Reference proteome</keyword>
<organism evidence="1 2">
    <name type="scientific">Pseudogracilibacillus auburnensis</name>
    <dbReference type="NCBI Taxonomy" id="1494959"/>
    <lineage>
        <taxon>Bacteria</taxon>
        <taxon>Bacillati</taxon>
        <taxon>Bacillota</taxon>
        <taxon>Bacilli</taxon>
        <taxon>Bacillales</taxon>
        <taxon>Bacillaceae</taxon>
        <taxon>Pseudogracilibacillus</taxon>
    </lineage>
</organism>
<comment type="caution">
    <text evidence="1">The sequence shown here is derived from an EMBL/GenBank/DDBJ whole genome shotgun (WGS) entry which is preliminary data.</text>
</comment>
<name>A0A2V3W823_9BACI</name>